<sequence>MNTAAASIDKRAFRNALGAFTTGVTVVTTCDAAGRDVGLTVNSFNSVSLEPPLVLWSLARSSGSLPAFVEAEHFAVHILAADQEPMSNRFAQRGADKFAGIELARGEGGVPLLPGCAARFRCRTAFRHEGGDHEIFVGEVLGFEAFERAPLVFHKGGYAVAVKKRQPPPTAAAPLPNESPEASISRDALVYLLGSAHAMLLAAMRPALAARGLSDDDYFVLNILSVGLPRTVEQLDALMGLAGRRVTLQQLAAMAQRALVRPAAALAGGWQLAEAGTRAMLEMAAISKATEEDALQQIDYSEAHLLKHLLRRVIRNTWRGEQPALWPVAG</sequence>
<keyword evidence="5" id="KW-1185">Reference proteome</keyword>
<dbReference type="SMART" id="SM00903">
    <property type="entry name" value="Flavin_Reduct"/>
    <property type="match status" value="1"/>
</dbReference>
<evidence type="ECO:0000256" key="2">
    <source>
        <dbReference type="ARBA" id="ARBA00023002"/>
    </source>
</evidence>
<protein>
    <submittedName>
        <fullName evidence="4">Flavin reductase family protein</fullName>
    </submittedName>
</protein>
<comment type="caution">
    <text evidence="4">The sequence shown here is derived from an EMBL/GenBank/DDBJ whole genome shotgun (WGS) entry which is preliminary data.</text>
</comment>
<organism evidence="4 5">
    <name type="scientific">Pseudaquabacterium terrae</name>
    <dbReference type="NCBI Taxonomy" id="2732868"/>
    <lineage>
        <taxon>Bacteria</taxon>
        <taxon>Pseudomonadati</taxon>
        <taxon>Pseudomonadota</taxon>
        <taxon>Betaproteobacteria</taxon>
        <taxon>Burkholderiales</taxon>
        <taxon>Sphaerotilaceae</taxon>
        <taxon>Pseudaquabacterium</taxon>
    </lineage>
</organism>
<evidence type="ECO:0000313" key="4">
    <source>
        <dbReference type="EMBL" id="NRF65881.1"/>
    </source>
</evidence>
<feature type="domain" description="Flavin reductase like" evidence="3">
    <location>
        <begin position="17"/>
        <end position="160"/>
    </location>
</feature>
<dbReference type="InterPro" id="IPR036388">
    <property type="entry name" value="WH-like_DNA-bd_sf"/>
</dbReference>
<accession>A0ABX2EBD6</accession>
<dbReference type="InterPro" id="IPR050268">
    <property type="entry name" value="NADH-dep_flavin_reductase"/>
</dbReference>
<reference evidence="4 5" key="1">
    <citation type="submission" date="2020-05" db="EMBL/GenBank/DDBJ databases">
        <title>Aquincola sp. isolate from soil.</title>
        <authorList>
            <person name="Han J."/>
            <person name="Kim D.-U."/>
        </authorList>
    </citation>
    <scope>NUCLEOTIDE SEQUENCE [LARGE SCALE GENOMIC DNA]</scope>
    <source>
        <strain evidence="4 5">S2</strain>
    </source>
</reference>
<dbReference type="InterPro" id="IPR036390">
    <property type="entry name" value="WH_DNA-bd_sf"/>
</dbReference>
<dbReference type="InterPro" id="IPR002563">
    <property type="entry name" value="Flavin_Rdtase-like_dom"/>
</dbReference>
<dbReference type="Gene3D" id="2.30.110.10">
    <property type="entry name" value="Electron Transport, Fmn-binding Protein, Chain A"/>
    <property type="match status" value="1"/>
</dbReference>
<dbReference type="Gene3D" id="1.10.10.10">
    <property type="entry name" value="Winged helix-like DNA-binding domain superfamily/Winged helix DNA-binding domain"/>
    <property type="match status" value="1"/>
</dbReference>
<evidence type="ECO:0000259" key="3">
    <source>
        <dbReference type="SMART" id="SM00903"/>
    </source>
</evidence>
<gene>
    <name evidence="4" type="ORF">HLB44_02655</name>
</gene>
<dbReference type="SUPFAM" id="SSF46785">
    <property type="entry name" value="Winged helix' DNA-binding domain"/>
    <property type="match status" value="1"/>
</dbReference>
<dbReference type="EMBL" id="JABRWJ010000001">
    <property type="protein sequence ID" value="NRF65881.1"/>
    <property type="molecule type" value="Genomic_DNA"/>
</dbReference>
<name>A0ABX2EBD6_9BURK</name>
<dbReference type="PANTHER" id="PTHR30466">
    <property type="entry name" value="FLAVIN REDUCTASE"/>
    <property type="match status" value="1"/>
</dbReference>
<dbReference type="RefSeq" id="WP_173120322.1">
    <property type="nucleotide sequence ID" value="NZ_JABRWJ010000001.1"/>
</dbReference>
<evidence type="ECO:0000256" key="1">
    <source>
        <dbReference type="ARBA" id="ARBA00008898"/>
    </source>
</evidence>
<dbReference type="Proteomes" id="UP000737171">
    <property type="component" value="Unassembled WGS sequence"/>
</dbReference>
<dbReference type="Pfam" id="PF01613">
    <property type="entry name" value="Flavin_Reduct"/>
    <property type="match status" value="1"/>
</dbReference>
<keyword evidence="2" id="KW-0560">Oxidoreductase</keyword>
<dbReference type="InterPro" id="IPR012349">
    <property type="entry name" value="Split_barrel_FMN-bd"/>
</dbReference>
<comment type="similarity">
    <text evidence="1">Belongs to the non-flavoprotein flavin reductase family.</text>
</comment>
<evidence type="ECO:0000313" key="5">
    <source>
        <dbReference type="Proteomes" id="UP000737171"/>
    </source>
</evidence>
<dbReference type="SUPFAM" id="SSF50475">
    <property type="entry name" value="FMN-binding split barrel"/>
    <property type="match status" value="1"/>
</dbReference>
<dbReference type="PANTHER" id="PTHR30466:SF11">
    <property type="entry name" value="FLAVIN-DEPENDENT MONOOXYGENASE, REDUCTASE SUBUNIT HSAB"/>
    <property type="match status" value="1"/>
</dbReference>
<proteinExistence type="inferred from homology"/>